<accession>A0A2C5ZA59</accession>
<proteinExistence type="predicted"/>
<dbReference type="EMBL" id="NJES01000182">
    <property type="protein sequence ID" value="PHH76051.1"/>
    <property type="molecule type" value="Genomic_DNA"/>
</dbReference>
<feature type="chain" id="PRO_5013152183" description="Hydrophobin" evidence="1">
    <location>
        <begin position="18"/>
        <end position="83"/>
    </location>
</feature>
<name>A0A2C5ZA59_9HYPO</name>
<gene>
    <name evidence="2" type="ORF">CDD80_1860</name>
</gene>
<comment type="caution">
    <text evidence="2">The sequence shown here is derived from an EMBL/GenBank/DDBJ whole genome shotgun (WGS) entry which is preliminary data.</text>
</comment>
<reference evidence="2 3" key="1">
    <citation type="submission" date="2017-06" db="EMBL/GenBank/DDBJ databases">
        <title>Ant-infecting Ophiocordyceps genomes reveal a high diversity of potential behavioral manipulation genes and a possible major role for enterotoxins.</title>
        <authorList>
            <person name="De Bekker C."/>
            <person name="Evans H.C."/>
            <person name="Brachmann A."/>
            <person name="Hughes D.P."/>
        </authorList>
    </citation>
    <scope>NUCLEOTIDE SEQUENCE [LARGE SCALE GENOMIC DNA]</scope>
    <source>
        <strain evidence="2 3">Map16</strain>
    </source>
</reference>
<dbReference type="OrthoDB" id="10406966at2759"/>
<evidence type="ECO:0000313" key="3">
    <source>
        <dbReference type="Proteomes" id="UP000226431"/>
    </source>
</evidence>
<evidence type="ECO:0008006" key="4">
    <source>
        <dbReference type="Google" id="ProtNLM"/>
    </source>
</evidence>
<evidence type="ECO:0000313" key="2">
    <source>
        <dbReference type="EMBL" id="PHH76051.1"/>
    </source>
</evidence>
<organism evidence="2 3">
    <name type="scientific">Ophiocordyceps camponoti-rufipedis</name>
    <dbReference type="NCBI Taxonomy" id="2004952"/>
    <lineage>
        <taxon>Eukaryota</taxon>
        <taxon>Fungi</taxon>
        <taxon>Dikarya</taxon>
        <taxon>Ascomycota</taxon>
        <taxon>Pezizomycotina</taxon>
        <taxon>Sordariomycetes</taxon>
        <taxon>Hypocreomycetidae</taxon>
        <taxon>Hypocreales</taxon>
        <taxon>Ophiocordycipitaceae</taxon>
        <taxon>Ophiocordyceps</taxon>
    </lineage>
</organism>
<feature type="signal peptide" evidence="1">
    <location>
        <begin position="1"/>
        <end position="17"/>
    </location>
</feature>
<dbReference type="Proteomes" id="UP000226431">
    <property type="component" value="Unassembled WGS sequence"/>
</dbReference>
<dbReference type="AlphaFoldDB" id="A0A2C5ZA59"/>
<evidence type="ECO:0000256" key="1">
    <source>
        <dbReference type="SAM" id="SignalP"/>
    </source>
</evidence>
<keyword evidence="1" id="KW-0732">Signal</keyword>
<sequence>MKFSAVCVALSASMALANPMGQESKLEERQIAPCQSQAGQALLNTVTDIYTVVGDNFLTGLLTRGVEDVVGQCIDNVRTALGC</sequence>
<protein>
    <recommendedName>
        <fullName evidence="4">Hydrophobin</fullName>
    </recommendedName>
</protein>
<keyword evidence="3" id="KW-1185">Reference proteome</keyword>